<keyword evidence="5" id="KW-0441">Lipid A biosynthesis</keyword>
<dbReference type="PANTHER" id="PTHR30272">
    <property type="entry name" value="3-HYDROXYACYL-[ACYL-CARRIER-PROTEIN] DEHYDRATASE"/>
    <property type="match status" value="1"/>
</dbReference>
<sequence length="150" mass="17263">MHKSNYDIQDILKVLPHRYPFVLIDRIIDVKPGESVTAMKNLTFNEPYFQGHFPGQPVMPGVLSLESLAQTTAFLMLHELEDPLKKNMFISGLDKVRFRRLITPGDQLFFHIRLLNKKLNLYRFSGTCTVNDKITVEAIISSNLVDRMEA</sequence>
<protein>
    <recommendedName>
        <fullName evidence="2">3-hydroxyacyl-[acyl-carrier-protein] dehydratase</fullName>
        <ecNumber evidence="2">4.2.1.59</ecNumber>
    </recommendedName>
</protein>
<dbReference type="EC" id="4.2.1.59" evidence="2"/>
<evidence type="ECO:0000256" key="4">
    <source>
        <dbReference type="ARBA" id="ARBA00022516"/>
    </source>
</evidence>
<dbReference type="InterPro" id="IPR013114">
    <property type="entry name" value="FabA_FabZ"/>
</dbReference>
<dbReference type="Gene3D" id="3.10.129.10">
    <property type="entry name" value="Hotdog Thioesterase"/>
    <property type="match status" value="1"/>
</dbReference>
<keyword evidence="4" id="KW-0444">Lipid biosynthesis</keyword>
<keyword evidence="7" id="KW-0456">Lyase</keyword>
<dbReference type="CDD" id="cd01288">
    <property type="entry name" value="FabZ"/>
    <property type="match status" value="1"/>
</dbReference>
<organism evidence="9">
    <name type="scientific">marine metagenome</name>
    <dbReference type="NCBI Taxonomy" id="408172"/>
    <lineage>
        <taxon>unclassified sequences</taxon>
        <taxon>metagenomes</taxon>
        <taxon>ecological metagenomes</taxon>
    </lineage>
</organism>
<dbReference type="AlphaFoldDB" id="A0A381TII4"/>
<evidence type="ECO:0000256" key="5">
    <source>
        <dbReference type="ARBA" id="ARBA00022556"/>
    </source>
</evidence>
<evidence type="ECO:0000256" key="6">
    <source>
        <dbReference type="ARBA" id="ARBA00023098"/>
    </source>
</evidence>
<name>A0A381TII4_9ZZZZ</name>
<evidence type="ECO:0000313" key="9">
    <source>
        <dbReference type="EMBL" id="SVA15925.1"/>
    </source>
</evidence>
<dbReference type="GO" id="GO:0006633">
    <property type="term" value="P:fatty acid biosynthetic process"/>
    <property type="evidence" value="ECO:0007669"/>
    <property type="project" value="InterPro"/>
</dbReference>
<dbReference type="GO" id="GO:0019171">
    <property type="term" value="F:(3R)-hydroxyacyl-[acyl-carrier-protein] dehydratase activity"/>
    <property type="evidence" value="ECO:0007669"/>
    <property type="project" value="UniProtKB-EC"/>
</dbReference>
<keyword evidence="3" id="KW-0963">Cytoplasm</keyword>
<evidence type="ECO:0000256" key="3">
    <source>
        <dbReference type="ARBA" id="ARBA00022490"/>
    </source>
</evidence>
<evidence type="ECO:0000256" key="8">
    <source>
        <dbReference type="ARBA" id="ARBA00025049"/>
    </source>
</evidence>
<comment type="subcellular location">
    <subcellularLocation>
        <location evidence="1">Cytoplasm</location>
    </subcellularLocation>
</comment>
<dbReference type="InterPro" id="IPR010084">
    <property type="entry name" value="FabZ"/>
</dbReference>
<comment type="function">
    <text evidence="8">Involved in unsaturated fatty acids biosynthesis. Catalyzes the dehydration of short chain beta-hydroxyacyl-ACPs and long chain saturated and unsaturated beta-hydroxyacyl-ACPs.</text>
</comment>
<evidence type="ECO:0000256" key="2">
    <source>
        <dbReference type="ARBA" id="ARBA00013167"/>
    </source>
</evidence>
<dbReference type="PANTHER" id="PTHR30272:SF1">
    <property type="entry name" value="3-HYDROXYACYL-[ACYL-CARRIER-PROTEIN] DEHYDRATASE"/>
    <property type="match status" value="1"/>
</dbReference>
<accession>A0A381TII4</accession>
<dbReference type="NCBIfam" id="TIGR01750">
    <property type="entry name" value="fabZ"/>
    <property type="match status" value="1"/>
</dbReference>
<keyword evidence="6" id="KW-0443">Lipid metabolism</keyword>
<dbReference type="GO" id="GO:0016020">
    <property type="term" value="C:membrane"/>
    <property type="evidence" value="ECO:0007669"/>
    <property type="project" value="GOC"/>
</dbReference>
<dbReference type="GO" id="GO:0005737">
    <property type="term" value="C:cytoplasm"/>
    <property type="evidence" value="ECO:0007669"/>
    <property type="project" value="UniProtKB-SubCell"/>
</dbReference>
<dbReference type="GO" id="GO:0009245">
    <property type="term" value="P:lipid A biosynthetic process"/>
    <property type="evidence" value="ECO:0007669"/>
    <property type="project" value="UniProtKB-KW"/>
</dbReference>
<dbReference type="SUPFAM" id="SSF54637">
    <property type="entry name" value="Thioesterase/thiol ester dehydrase-isomerase"/>
    <property type="match status" value="1"/>
</dbReference>
<dbReference type="Pfam" id="PF07977">
    <property type="entry name" value="FabA"/>
    <property type="match status" value="1"/>
</dbReference>
<dbReference type="NCBIfam" id="NF000582">
    <property type="entry name" value="PRK00006.1"/>
    <property type="match status" value="1"/>
</dbReference>
<reference evidence="9" key="1">
    <citation type="submission" date="2018-05" db="EMBL/GenBank/DDBJ databases">
        <authorList>
            <person name="Lanie J.A."/>
            <person name="Ng W.-L."/>
            <person name="Kazmierczak K.M."/>
            <person name="Andrzejewski T.M."/>
            <person name="Davidsen T.M."/>
            <person name="Wayne K.J."/>
            <person name="Tettelin H."/>
            <person name="Glass J.I."/>
            <person name="Rusch D."/>
            <person name="Podicherti R."/>
            <person name="Tsui H.-C.T."/>
            <person name="Winkler M.E."/>
        </authorList>
    </citation>
    <scope>NUCLEOTIDE SEQUENCE</scope>
</reference>
<dbReference type="FunFam" id="3.10.129.10:FF:000001">
    <property type="entry name" value="3-hydroxyacyl-[acyl-carrier-protein] dehydratase FabZ"/>
    <property type="match status" value="1"/>
</dbReference>
<dbReference type="InterPro" id="IPR029069">
    <property type="entry name" value="HotDog_dom_sf"/>
</dbReference>
<proteinExistence type="inferred from homology"/>
<dbReference type="HAMAP" id="MF_00406">
    <property type="entry name" value="FabZ"/>
    <property type="match status" value="1"/>
</dbReference>
<evidence type="ECO:0000256" key="1">
    <source>
        <dbReference type="ARBA" id="ARBA00004496"/>
    </source>
</evidence>
<evidence type="ECO:0000256" key="7">
    <source>
        <dbReference type="ARBA" id="ARBA00023239"/>
    </source>
</evidence>
<gene>
    <name evidence="9" type="ORF">METZ01_LOCUS68779</name>
</gene>
<dbReference type="EMBL" id="UINC01004657">
    <property type="protein sequence ID" value="SVA15925.1"/>
    <property type="molecule type" value="Genomic_DNA"/>
</dbReference>